<reference evidence="4 5" key="2">
    <citation type="journal article" date="2013" name="PLoS Genet.">
        <title>Comparative genome structure, secondary metabolite, and effector coding capacity across Cochliobolus pathogens.</title>
        <authorList>
            <person name="Condon B.J."/>
            <person name="Leng Y."/>
            <person name="Wu D."/>
            <person name="Bushley K.E."/>
            <person name="Ohm R.A."/>
            <person name="Otillar R."/>
            <person name="Martin J."/>
            <person name="Schackwitz W."/>
            <person name="Grimwood J."/>
            <person name="MohdZainudin N."/>
            <person name="Xue C."/>
            <person name="Wang R."/>
            <person name="Manning V.A."/>
            <person name="Dhillon B."/>
            <person name="Tu Z.J."/>
            <person name="Steffenson B.J."/>
            <person name="Salamov A."/>
            <person name="Sun H."/>
            <person name="Lowry S."/>
            <person name="LaButti K."/>
            <person name="Han J."/>
            <person name="Copeland A."/>
            <person name="Lindquist E."/>
            <person name="Barry K."/>
            <person name="Schmutz J."/>
            <person name="Baker S.E."/>
            <person name="Ciuffetti L.M."/>
            <person name="Grigoriev I.V."/>
            <person name="Zhong S."/>
            <person name="Turgeon B.G."/>
        </authorList>
    </citation>
    <scope>NUCLEOTIDE SEQUENCE [LARGE SCALE GENOMIC DNA]</scope>
    <source>
        <strain evidence="5">28A</strain>
    </source>
</reference>
<feature type="compositionally biased region" description="Low complexity" evidence="1">
    <location>
        <begin position="216"/>
        <end position="242"/>
    </location>
</feature>
<reference evidence="4 5" key="1">
    <citation type="journal article" date="2012" name="PLoS Pathog.">
        <title>Diverse lifestyles and strategies of plant pathogenesis encoded in the genomes of eighteen Dothideomycetes fungi.</title>
        <authorList>
            <person name="Ohm R.A."/>
            <person name="Feau N."/>
            <person name="Henrissat B."/>
            <person name="Schoch C.L."/>
            <person name="Horwitz B.A."/>
            <person name="Barry K.W."/>
            <person name="Condon B.J."/>
            <person name="Copeland A.C."/>
            <person name="Dhillon B."/>
            <person name="Glaser F."/>
            <person name="Hesse C.N."/>
            <person name="Kosti I."/>
            <person name="LaButti K."/>
            <person name="Lindquist E.A."/>
            <person name="Lucas S."/>
            <person name="Salamov A.A."/>
            <person name="Bradshaw R.E."/>
            <person name="Ciuffetti L."/>
            <person name="Hamelin R.C."/>
            <person name="Kema G.H.J."/>
            <person name="Lawrence C."/>
            <person name="Scott J.A."/>
            <person name="Spatafora J.W."/>
            <person name="Turgeon B.G."/>
            <person name="de Wit P.J.G.M."/>
            <person name="Zhong S."/>
            <person name="Goodwin S.B."/>
            <person name="Grigoriev I.V."/>
        </authorList>
    </citation>
    <scope>NUCLEOTIDE SEQUENCE [LARGE SCALE GENOMIC DNA]</scope>
    <source>
        <strain evidence="5">28A</strain>
    </source>
</reference>
<evidence type="ECO:0000313" key="5">
    <source>
        <dbReference type="Proteomes" id="UP000016935"/>
    </source>
</evidence>
<dbReference type="STRING" id="671987.R0K9I1"/>
<evidence type="ECO:0000259" key="3">
    <source>
        <dbReference type="Pfam" id="PF11790"/>
    </source>
</evidence>
<protein>
    <submittedName>
        <fullName evidence="4">Glycoside hydrolase family 128 protein</fullName>
    </submittedName>
</protein>
<gene>
    <name evidence="4" type="ORF">SETTUDRAFT_163722</name>
</gene>
<dbReference type="HOGENOM" id="CLU_577639_0_0_1"/>
<organism evidence="4 5">
    <name type="scientific">Exserohilum turcicum (strain 28A)</name>
    <name type="common">Northern leaf blight fungus</name>
    <name type="synonym">Setosphaeria turcica</name>
    <dbReference type="NCBI Taxonomy" id="671987"/>
    <lineage>
        <taxon>Eukaryota</taxon>
        <taxon>Fungi</taxon>
        <taxon>Dikarya</taxon>
        <taxon>Ascomycota</taxon>
        <taxon>Pezizomycotina</taxon>
        <taxon>Dothideomycetes</taxon>
        <taxon>Pleosporomycetidae</taxon>
        <taxon>Pleosporales</taxon>
        <taxon>Pleosporineae</taxon>
        <taxon>Pleosporaceae</taxon>
        <taxon>Exserohilum</taxon>
    </lineage>
</organism>
<keyword evidence="4" id="KW-0378">Hydrolase</keyword>
<dbReference type="OrthoDB" id="43654at2759"/>
<accession>R0K9I1</accession>
<dbReference type="SUPFAM" id="SSF51445">
    <property type="entry name" value="(Trans)glycosidases"/>
    <property type="match status" value="1"/>
</dbReference>
<dbReference type="InterPro" id="IPR053183">
    <property type="entry name" value="ASL1"/>
</dbReference>
<keyword evidence="5" id="KW-1185">Reference proteome</keyword>
<dbReference type="GO" id="GO:0016787">
    <property type="term" value="F:hydrolase activity"/>
    <property type="evidence" value="ECO:0007669"/>
    <property type="project" value="UniProtKB-KW"/>
</dbReference>
<dbReference type="InterPro" id="IPR024655">
    <property type="entry name" value="Asl1_glyco_hydro_catalytic"/>
</dbReference>
<dbReference type="PANTHER" id="PTHR34154:SF13">
    <property type="entry name" value="ASL1-LIKE GLYCOSYL HYDROLASE CATALYTIC DOMAIN-CONTAINING PROTEIN"/>
    <property type="match status" value="1"/>
</dbReference>
<evidence type="ECO:0000313" key="4">
    <source>
        <dbReference type="EMBL" id="EOA84932.1"/>
    </source>
</evidence>
<dbReference type="GeneID" id="19398865"/>
<dbReference type="GO" id="GO:0071966">
    <property type="term" value="P:fungal-type cell wall polysaccharide metabolic process"/>
    <property type="evidence" value="ECO:0007669"/>
    <property type="project" value="TreeGrafter"/>
</dbReference>
<dbReference type="PRINTS" id="PR01217">
    <property type="entry name" value="PRICHEXTENSN"/>
</dbReference>
<dbReference type="PANTHER" id="PTHR34154">
    <property type="entry name" value="ALKALI-SENSITIVE LINKAGE PROTEIN 1"/>
    <property type="match status" value="1"/>
</dbReference>
<feature type="signal peptide" evidence="2">
    <location>
        <begin position="1"/>
        <end position="19"/>
    </location>
</feature>
<evidence type="ECO:0000256" key="1">
    <source>
        <dbReference type="SAM" id="MobiDB-lite"/>
    </source>
</evidence>
<dbReference type="GO" id="GO:0009277">
    <property type="term" value="C:fungal-type cell wall"/>
    <property type="evidence" value="ECO:0007669"/>
    <property type="project" value="TreeGrafter"/>
</dbReference>
<dbReference type="InterPro" id="IPR017853">
    <property type="entry name" value="GH"/>
</dbReference>
<dbReference type="Gene3D" id="3.20.20.80">
    <property type="entry name" value="Glycosidases"/>
    <property type="match status" value="1"/>
</dbReference>
<dbReference type="Pfam" id="PF11790">
    <property type="entry name" value="Glyco_hydro_cc"/>
    <property type="match status" value="1"/>
</dbReference>
<feature type="compositionally biased region" description="Pro residues" evidence="1">
    <location>
        <begin position="189"/>
        <end position="200"/>
    </location>
</feature>
<name>R0K9I1_EXST2</name>
<feature type="region of interest" description="Disordered" evidence="1">
    <location>
        <begin position="123"/>
        <end position="249"/>
    </location>
</feature>
<dbReference type="EMBL" id="KB908703">
    <property type="protein sequence ID" value="EOA84932.1"/>
    <property type="molecule type" value="Genomic_DNA"/>
</dbReference>
<dbReference type="eggNOG" id="ENOG502RXK9">
    <property type="taxonomic scope" value="Eukaryota"/>
</dbReference>
<evidence type="ECO:0000256" key="2">
    <source>
        <dbReference type="SAM" id="SignalP"/>
    </source>
</evidence>
<feature type="compositionally biased region" description="Low complexity" evidence="1">
    <location>
        <begin position="132"/>
        <end position="147"/>
    </location>
</feature>
<dbReference type="Proteomes" id="UP000016935">
    <property type="component" value="Unassembled WGS sequence"/>
</dbReference>
<feature type="chain" id="PRO_5004354086" evidence="2">
    <location>
        <begin position="20"/>
        <end position="488"/>
    </location>
</feature>
<feature type="domain" description="Asl1-like glycosyl hydrolase catalytic" evidence="3">
    <location>
        <begin position="256"/>
        <end position="484"/>
    </location>
</feature>
<dbReference type="RefSeq" id="XP_008027440.1">
    <property type="nucleotide sequence ID" value="XM_008029249.1"/>
</dbReference>
<keyword evidence="2" id="KW-0732">Signal</keyword>
<dbReference type="AlphaFoldDB" id="R0K9I1"/>
<proteinExistence type="predicted"/>
<sequence>MSSSIKITSLLALASSVAAVPHFQHQKFHHRAAAYPTGGWGGAHNASMIATPSGTAVYPDDKTTTIRTTSTTTSTVYETIHAKPSAKPSLGAGQANVDNVSSSSVCGGVVTVTEKQKVTVTITPGAPGGGAAAPPTSSPAAAASKPAGGNGYPVASPPAPKETPAKSSPAGYPANIPVKTPVVQYPAETPKPAPSQPAPSQPAAEKPVPSAPAPSKPAETPVYSPSETPKASSTAPSSSAAPKPTPGNSYSGAKRGLAYNDAALCSTLGSNFGFGYNWGQVENNDIGTMFVPMMHKPSDSTPEDWLANVDKAVKKGTTAVMGFNECDIASQCNLSPEAACTAWKSYMNPIKSAHPDVTIIGPSVSNGQAPLGLDWLSRFHSSCPDAIVDAVNIHFYDIYDDKTIDRFTAHVEKAAEVYGMKVFVTEFGLNSGTATQDQAASFLKQCMDYLDASDKVSGYSWFMVGTGENQLNVGTGLSPVGKVYAGQA</sequence>